<organism evidence="1 2">
    <name type="scientific">Lentilactobacillus terminaliae</name>
    <dbReference type="NCBI Taxonomy" id="3003483"/>
    <lineage>
        <taxon>Bacteria</taxon>
        <taxon>Bacillati</taxon>
        <taxon>Bacillota</taxon>
        <taxon>Bacilli</taxon>
        <taxon>Lactobacillales</taxon>
        <taxon>Lactobacillaceae</taxon>
        <taxon>Lentilactobacillus</taxon>
    </lineage>
</organism>
<proteinExistence type="predicted"/>
<keyword evidence="2" id="KW-1185">Reference proteome</keyword>
<name>A0ACD5DE48_9LACO</name>
<sequence length="64" mass="7012">MPKYMPTILIVIGVASIVISQVSRYSDGVGVLHQLPWFLVIGWILLLAGVLIGTIILIINLLKK</sequence>
<protein>
    <submittedName>
        <fullName evidence="1">DUF3955 domain-containing protein</fullName>
    </submittedName>
</protein>
<dbReference type="Proteomes" id="UP001149860">
    <property type="component" value="Chromosome"/>
</dbReference>
<evidence type="ECO:0000313" key="2">
    <source>
        <dbReference type="Proteomes" id="UP001149860"/>
    </source>
</evidence>
<gene>
    <name evidence="1" type="ORF">O0236_009075</name>
</gene>
<accession>A0ACD5DE48</accession>
<dbReference type="EMBL" id="CP168151">
    <property type="protein sequence ID" value="XFD39535.1"/>
    <property type="molecule type" value="Genomic_DNA"/>
</dbReference>
<evidence type="ECO:0000313" key="1">
    <source>
        <dbReference type="EMBL" id="XFD39535.1"/>
    </source>
</evidence>
<reference evidence="1" key="1">
    <citation type="submission" date="2024-08" db="EMBL/GenBank/DDBJ databases">
        <title>Lentilactobacillus sp. nov., isolated from tree bark.</title>
        <authorList>
            <person name="Phuengjayaem S."/>
            <person name="Tanasupawat S."/>
        </authorList>
    </citation>
    <scope>NUCLEOTIDE SEQUENCE</scope>
    <source>
        <strain evidence="1">SPB1-3</strain>
    </source>
</reference>